<proteinExistence type="predicted"/>
<dbReference type="SUPFAM" id="SSF48371">
    <property type="entry name" value="ARM repeat"/>
    <property type="match status" value="1"/>
</dbReference>
<sequence length="630" mass="75944">MEYFTEEKEKELKMDILKQFYISKSKKEFNIKQTIISLLKHQTIKGKMNQNQNQNELQKFKEFLIKKHQKQILSIFNKKKTSDIQIYCGIDKRILYCHKSILTARSLTFLTKIFEKQQTKLTFNNFHSNIVTPIMEYIYSGELSFNKEEFDKYWEFANQNKLNDVKKQIELEMKEYLQLDNIAIIYFKSQNISSKFLIEKCEEFIIPNIQQIIQRFDFKNSQLEQNISFVGLISLHQSIQNKFQLLQLFQQKWKENSQENIYKLLQKQKKEGLNRNSLIKLNQNETINSQEKEEYFDNDKFFSILFTQIQQTQTFNFQQFQQIKKKSFNLNETKSILLNSNIEEELKEEDKRIISYYNFNAIKYQTEKRIEEKKEQIKSETRKLKRKKEKIEQMKQKQKQEQKQEITQSLDKAKIYFTKLKNSIQENDKDETKELMKIDISLIFESMNNFPTNEFIQENCCLALRKFTDKTKERISFNLPNLNGFNLIIKAMNNFPFNRFLQLQSILIIINIGKENENKTQIETNSGIDTIISTMVNFTEDKEIYNKGIEALGVLGLEKKEIQKLFKEKKKIVEKRDEIKLKPLKEEYRKSKPETLFHYFSKKKPIDFEIFQILFKKRSEWNKQDVFIFI</sequence>
<dbReference type="InterPro" id="IPR016024">
    <property type="entry name" value="ARM-type_fold"/>
</dbReference>
<dbReference type="EMBL" id="JAPDFW010000141">
    <property type="protein sequence ID" value="KAJ5066527.1"/>
    <property type="molecule type" value="Genomic_DNA"/>
</dbReference>
<accession>A0A9Q0L592</accession>
<protein>
    <submittedName>
        <fullName evidence="3">Protein aardvark</fullName>
    </submittedName>
</protein>
<dbReference type="OrthoDB" id="409642at2759"/>
<dbReference type="PROSITE" id="PS50097">
    <property type="entry name" value="BTB"/>
    <property type="match status" value="1"/>
</dbReference>
<keyword evidence="1" id="KW-0175">Coiled coil</keyword>
<organism evidence="3 4">
    <name type="scientific">Anaeramoeba ignava</name>
    <name type="common">Anaerobic marine amoeba</name>
    <dbReference type="NCBI Taxonomy" id="1746090"/>
    <lineage>
        <taxon>Eukaryota</taxon>
        <taxon>Metamonada</taxon>
        <taxon>Anaeramoebidae</taxon>
        <taxon>Anaeramoeba</taxon>
    </lineage>
</organism>
<dbReference type="Gene3D" id="3.30.710.10">
    <property type="entry name" value="Potassium Channel Kv1.1, Chain A"/>
    <property type="match status" value="1"/>
</dbReference>
<feature type="coiled-coil region" evidence="1">
    <location>
        <begin position="363"/>
        <end position="404"/>
    </location>
</feature>
<keyword evidence="4" id="KW-1185">Reference proteome</keyword>
<dbReference type="Proteomes" id="UP001149090">
    <property type="component" value="Unassembled WGS sequence"/>
</dbReference>
<dbReference type="SMART" id="SM00225">
    <property type="entry name" value="BTB"/>
    <property type="match status" value="1"/>
</dbReference>
<evidence type="ECO:0000256" key="1">
    <source>
        <dbReference type="SAM" id="Coils"/>
    </source>
</evidence>
<dbReference type="Pfam" id="PF00651">
    <property type="entry name" value="BTB"/>
    <property type="match status" value="1"/>
</dbReference>
<dbReference type="CDD" id="cd18186">
    <property type="entry name" value="BTB_POZ_ZBTB_KLHL-like"/>
    <property type="match status" value="1"/>
</dbReference>
<name>A0A9Q0L592_ANAIG</name>
<dbReference type="SUPFAM" id="SSF54695">
    <property type="entry name" value="POZ domain"/>
    <property type="match status" value="1"/>
</dbReference>
<dbReference type="AlphaFoldDB" id="A0A9Q0L592"/>
<reference evidence="3" key="1">
    <citation type="submission" date="2022-10" db="EMBL/GenBank/DDBJ databases">
        <title>Novel sulphate-reducing endosymbionts in the free-living metamonad Anaeramoeba.</title>
        <authorList>
            <person name="Jerlstrom-Hultqvist J."/>
            <person name="Cepicka I."/>
            <person name="Gallot-Lavallee L."/>
            <person name="Salas-Leiva D."/>
            <person name="Curtis B.A."/>
            <person name="Zahonova K."/>
            <person name="Pipaliya S."/>
            <person name="Dacks J."/>
            <person name="Roger A.J."/>
        </authorList>
    </citation>
    <scope>NUCLEOTIDE SEQUENCE</scope>
    <source>
        <strain evidence="3">BMAN</strain>
    </source>
</reference>
<gene>
    <name evidence="3" type="ORF">M0811_13553</name>
</gene>
<dbReference type="Gene3D" id="1.25.10.10">
    <property type="entry name" value="Leucine-rich Repeat Variant"/>
    <property type="match status" value="1"/>
</dbReference>
<evidence type="ECO:0000313" key="3">
    <source>
        <dbReference type="EMBL" id="KAJ5066527.1"/>
    </source>
</evidence>
<evidence type="ECO:0000259" key="2">
    <source>
        <dbReference type="PROSITE" id="PS50097"/>
    </source>
</evidence>
<feature type="domain" description="BTB" evidence="2">
    <location>
        <begin position="82"/>
        <end position="147"/>
    </location>
</feature>
<dbReference type="InterPro" id="IPR011989">
    <property type="entry name" value="ARM-like"/>
</dbReference>
<dbReference type="InterPro" id="IPR000210">
    <property type="entry name" value="BTB/POZ_dom"/>
</dbReference>
<comment type="caution">
    <text evidence="3">The sequence shown here is derived from an EMBL/GenBank/DDBJ whole genome shotgun (WGS) entry which is preliminary data.</text>
</comment>
<dbReference type="InterPro" id="IPR011333">
    <property type="entry name" value="SKP1/BTB/POZ_sf"/>
</dbReference>
<evidence type="ECO:0000313" key="4">
    <source>
        <dbReference type="Proteomes" id="UP001149090"/>
    </source>
</evidence>